<organism evidence="1 2">
    <name type="scientific">Trichoplusia ni</name>
    <name type="common">Cabbage looper</name>
    <dbReference type="NCBI Taxonomy" id="7111"/>
    <lineage>
        <taxon>Eukaryota</taxon>
        <taxon>Metazoa</taxon>
        <taxon>Ecdysozoa</taxon>
        <taxon>Arthropoda</taxon>
        <taxon>Hexapoda</taxon>
        <taxon>Insecta</taxon>
        <taxon>Pterygota</taxon>
        <taxon>Neoptera</taxon>
        <taxon>Endopterygota</taxon>
        <taxon>Lepidoptera</taxon>
        <taxon>Glossata</taxon>
        <taxon>Ditrysia</taxon>
        <taxon>Noctuoidea</taxon>
        <taxon>Noctuidae</taxon>
        <taxon>Plusiinae</taxon>
        <taxon>Trichoplusia</taxon>
    </lineage>
</organism>
<evidence type="ECO:0000313" key="1">
    <source>
        <dbReference type="Proteomes" id="UP000322000"/>
    </source>
</evidence>
<proteinExistence type="predicted"/>
<dbReference type="Proteomes" id="UP000322000">
    <property type="component" value="Chromosome 10"/>
</dbReference>
<dbReference type="GeneID" id="113498154"/>
<dbReference type="RefSeq" id="XP_026733896.1">
    <property type="nucleotide sequence ID" value="XM_026878095.1"/>
</dbReference>
<accession>A0A7E5W0Q7</accession>
<dbReference type="InParanoid" id="A0A7E5W0Q7"/>
<gene>
    <name evidence="2" type="primary">LOC113498154</name>
</gene>
<protein>
    <submittedName>
        <fullName evidence="2">Uncharacterized protein LOC113498154</fullName>
    </submittedName>
</protein>
<evidence type="ECO:0000313" key="2">
    <source>
        <dbReference type="RefSeq" id="XP_026733896.1"/>
    </source>
</evidence>
<dbReference type="OrthoDB" id="6914293at2759"/>
<name>A0A7E5W0Q7_TRINI</name>
<reference evidence="2" key="1">
    <citation type="submission" date="2025-08" db="UniProtKB">
        <authorList>
            <consortium name="RefSeq"/>
        </authorList>
    </citation>
    <scope>IDENTIFICATION</scope>
</reference>
<sequence length="246" mass="28968">MLVILLLLAHAVRCLDVEVVGDVAIDVRMSTARNGQKVWFRQAWLDGTEEKNELVFKMMQVRQNMTVAPEVECVYQYPEKNQVDALLSNMMNQLTKVFVRANDFINGLDETRRHAKPPPRSDDSRFQVVDKKQKKFFELIYANMTDEYNDFYNTTAVRVDRSDRDACQHQDEVKQIWRDLLEQSQQTLKKATHRCVEEFLREQRVTPGARVRDRLARFLVRELGKVRANQLDMLCDTYQLCYNDLL</sequence>
<keyword evidence="1" id="KW-1185">Reference proteome</keyword>
<dbReference type="AlphaFoldDB" id="A0A7E5W0Q7"/>
<dbReference type="KEGG" id="tnl:113498154"/>